<dbReference type="Pfam" id="PF11115">
    <property type="entry name" value="DUF2623"/>
    <property type="match status" value="1"/>
</dbReference>
<evidence type="ECO:0000313" key="1">
    <source>
        <dbReference type="EMBL" id="NMR75548.1"/>
    </source>
</evidence>
<comment type="caution">
    <text evidence="1">The sequence shown here is derived from an EMBL/GenBank/DDBJ whole genome shotgun (WGS) entry which is preliminary data.</text>
</comment>
<protein>
    <submittedName>
        <fullName evidence="1">DUF2623 family protein</fullName>
    </submittedName>
</protein>
<dbReference type="EMBL" id="JABCMA010000025">
    <property type="protein sequence ID" value="NMR75548.1"/>
    <property type="molecule type" value="Genomic_DNA"/>
</dbReference>
<dbReference type="RefSeq" id="WP_169628920.1">
    <property type="nucleotide sequence ID" value="NZ_JABCMA010000025.1"/>
</dbReference>
<gene>
    <name evidence="1" type="ORF">HKB35_18190</name>
</gene>
<organism evidence="1 2">
    <name type="scientific">Vibrio alginolyticus</name>
    <dbReference type="NCBI Taxonomy" id="663"/>
    <lineage>
        <taxon>Bacteria</taxon>
        <taxon>Pseudomonadati</taxon>
        <taxon>Pseudomonadota</taxon>
        <taxon>Gammaproteobacteria</taxon>
        <taxon>Vibrionales</taxon>
        <taxon>Vibrionaceae</taxon>
        <taxon>Vibrio</taxon>
    </lineage>
</organism>
<reference evidence="1 2" key="1">
    <citation type="submission" date="2020-04" db="EMBL/GenBank/DDBJ databases">
        <title>Whole-genome sequencing of Vibrio spp. from China reveals different genetic environments of blaCTX-M-14 among diverse lineages.</title>
        <authorList>
            <person name="Zheng Z."/>
            <person name="Ye L."/>
            <person name="Chen S."/>
        </authorList>
    </citation>
    <scope>NUCLEOTIDE SEQUENCE [LARGE SCALE GENOMIC DNA]</scope>
    <source>
        <strain evidence="1 2">Vb1636</strain>
    </source>
</reference>
<dbReference type="InterPro" id="IPR022574">
    <property type="entry name" value="DUF2623"/>
</dbReference>
<sequence length="106" mass="11788">MDDAQFELGKKDGYSAGTLVSGLAMSEKPQSYAVGYIAGYASYVASMEHGIKRAAYESGKLAFRYRVPRDIIKAIVLDDILKTTDNATYEWFENGVEAELEDFDKD</sequence>
<name>A0A7Y0QYZ0_VIBAL</name>
<evidence type="ECO:0000313" key="2">
    <source>
        <dbReference type="Proteomes" id="UP000565155"/>
    </source>
</evidence>
<proteinExistence type="predicted"/>
<accession>A0A7Y0QYZ0</accession>
<dbReference type="Proteomes" id="UP000565155">
    <property type="component" value="Unassembled WGS sequence"/>
</dbReference>
<dbReference type="AlphaFoldDB" id="A0A7Y0QYZ0"/>